<accession>A0A5A7N231</accession>
<comment type="caution">
    <text evidence="1">The sequence shown here is derived from an EMBL/GenBank/DDBJ whole genome shotgun (WGS) entry which is preliminary data.</text>
</comment>
<gene>
    <name evidence="1" type="ORF">JCM17846_00150</name>
</gene>
<evidence type="ECO:0000313" key="1">
    <source>
        <dbReference type="EMBL" id="GER02333.1"/>
    </source>
</evidence>
<protein>
    <recommendedName>
        <fullName evidence="3">PAS domain-containing protein</fullName>
    </recommendedName>
</protein>
<name>A0A5A7N231_9PROT</name>
<dbReference type="Pfam" id="PF07310">
    <property type="entry name" value="PAS_5"/>
    <property type="match status" value="1"/>
</dbReference>
<evidence type="ECO:0008006" key="3">
    <source>
        <dbReference type="Google" id="ProtNLM"/>
    </source>
</evidence>
<dbReference type="AlphaFoldDB" id="A0A5A7N231"/>
<dbReference type="Proteomes" id="UP000324996">
    <property type="component" value="Unassembled WGS sequence"/>
</dbReference>
<dbReference type="InterPro" id="IPR009922">
    <property type="entry name" value="DUF1457"/>
</dbReference>
<evidence type="ECO:0000313" key="2">
    <source>
        <dbReference type="Proteomes" id="UP000324996"/>
    </source>
</evidence>
<reference evidence="1 2" key="1">
    <citation type="submission" date="2019-09" db="EMBL/GenBank/DDBJ databases">
        <title>NBRP : Genome information of microbial organism related human and environment.</title>
        <authorList>
            <person name="Hattori M."/>
            <person name="Oshima K."/>
            <person name="Inaba H."/>
            <person name="Suda W."/>
            <person name="Sakamoto M."/>
            <person name="Iino T."/>
            <person name="Kitahara M."/>
            <person name="Oshida Y."/>
            <person name="Iida T."/>
            <person name="Kudo T."/>
            <person name="Itoh T."/>
            <person name="Ohkuma M."/>
        </authorList>
    </citation>
    <scope>NUCLEOTIDE SEQUENCE [LARGE SCALE GENOMIC DNA]</scope>
    <source>
        <strain evidence="1 2">Q-1</strain>
    </source>
</reference>
<organism evidence="1 2">
    <name type="scientific">Iodidimonas nitroreducens</name>
    <dbReference type="NCBI Taxonomy" id="1236968"/>
    <lineage>
        <taxon>Bacteria</taxon>
        <taxon>Pseudomonadati</taxon>
        <taxon>Pseudomonadota</taxon>
        <taxon>Alphaproteobacteria</taxon>
        <taxon>Iodidimonadales</taxon>
        <taxon>Iodidimonadaceae</taxon>
        <taxon>Iodidimonas</taxon>
    </lineage>
</organism>
<sequence length="183" mass="20842">MHMVVSDNTASFYERIVGPSFAQDWPNPAQINDFKHHLRSDHSRQLFAYWLMKCSGDIPRRADLSPHEMKGLLPRLSIWEHVPQADAVHVRLAGTYVVETLAQDPSGHLNSDILPPEWVEAMRLYGADFYQGKAPLYFLSSLAPYGRRHVHIEFLSLPLRREGTKATMGIGIMDRVEIYKAAS</sequence>
<dbReference type="EMBL" id="BKCN01000001">
    <property type="protein sequence ID" value="GER02333.1"/>
    <property type="molecule type" value="Genomic_DNA"/>
</dbReference>
<proteinExistence type="predicted"/>
<keyword evidence="2" id="KW-1185">Reference proteome</keyword>